<accession>A0A6L6QHU0</accession>
<evidence type="ECO:0000313" key="2">
    <source>
        <dbReference type="EMBL" id="MTW11721.1"/>
    </source>
</evidence>
<dbReference type="Pfam" id="PF05016">
    <property type="entry name" value="ParE_toxin"/>
    <property type="match status" value="1"/>
</dbReference>
<keyword evidence="3" id="KW-1185">Reference proteome</keyword>
<proteinExistence type="predicted"/>
<dbReference type="OrthoDB" id="278204at2"/>
<dbReference type="RefSeq" id="WP_155454671.1">
    <property type="nucleotide sequence ID" value="NZ_WNKX01000009.1"/>
</dbReference>
<evidence type="ECO:0000256" key="1">
    <source>
        <dbReference type="ARBA" id="ARBA00022649"/>
    </source>
</evidence>
<dbReference type="Proteomes" id="UP000472320">
    <property type="component" value="Unassembled WGS sequence"/>
</dbReference>
<dbReference type="Gene3D" id="3.30.2310.20">
    <property type="entry name" value="RelE-like"/>
    <property type="match status" value="1"/>
</dbReference>
<name>A0A6L6QHU0_9BURK</name>
<comment type="caution">
    <text evidence="2">The sequence shown here is derived from an EMBL/GenBank/DDBJ whole genome shotgun (WGS) entry which is preliminary data.</text>
</comment>
<gene>
    <name evidence="2" type="ORF">GM658_14035</name>
</gene>
<dbReference type="InterPro" id="IPR007712">
    <property type="entry name" value="RelE/ParE_toxin"/>
</dbReference>
<dbReference type="AlphaFoldDB" id="A0A6L6QHU0"/>
<organism evidence="2 3">
    <name type="scientific">Massilia eburnea</name>
    <dbReference type="NCBI Taxonomy" id="1776165"/>
    <lineage>
        <taxon>Bacteria</taxon>
        <taxon>Pseudomonadati</taxon>
        <taxon>Pseudomonadota</taxon>
        <taxon>Betaproteobacteria</taxon>
        <taxon>Burkholderiales</taxon>
        <taxon>Oxalobacteraceae</taxon>
        <taxon>Telluria group</taxon>
        <taxon>Massilia</taxon>
    </lineage>
</organism>
<dbReference type="EMBL" id="WNKX01000009">
    <property type="protein sequence ID" value="MTW11721.1"/>
    <property type="molecule type" value="Genomic_DNA"/>
</dbReference>
<reference evidence="2 3" key="1">
    <citation type="submission" date="2019-11" db="EMBL/GenBank/DDBJ databases">
        <title>Type strains purchased from KCTC, JCM and DSMZ.</title>
        <authorList>
            <person name="Lu H."/>
        </authorList>
    </citation>
    <scope>NUCLEOTIDE SEQUENCE [LARGE SCALE GENOMIC DNA]</scope>
    <source>
        <strain evidence="2 3">JCM 31587</strain>
    </source>
</reference>
<sequence>MKYFFVAAAEDELRQAHNFYAKHTGHVISEAFAQEAKRIVELIAANPKLGTSLGPRFRAYPLRNFPFKIIYQILPDHVRVMAIAHTSRRPGFWRSRG</sequence>
<keyword evidence="1" id="KW-1277">Toxin-antitoxin system</keyword>
<dbReference type="InterPro" id="IPR035093">
    <property type="entry name" value="RelE/ParE_toxin_dom_sf"/>
</dbReference>
<protein>
    <submittedName>
        <fullName evidence="2">Type II toxin-antitoxin system RelE/ParE family toxin</fullName>
    </submittedName>
</protein>
<evidence type="ECO:0000313" key="3">
    <source>
        <dbReference type="Proteomes" id="UP000472320"/>
    </source>
</evidence>